<sequence length="206" mass="22943">MAGGVERCMYCEDSAGHAIEHFWPRSRFPERAFCWENLLLTCDRCNNHHKRTQFPLSLQGEPLLVDPTAEEPGMHLELRPREGLMLAREGSAKGETTIGVLGLNRYELRKGRKIAWTGLQALVERYGRFKEQDRAEEAALCAGTLTGHPFPAVLEVLLRTAERADAEQYVDPECLAVLRSHGSDLRALLARGLSSQAAPVSPARPL</sequence>
<reference evidence="1 2" key="1">
    <citation type="submission" date="2013-05" db="EMBL/GenBank/DDBJ databases">
        <title>Genome assembly of Chondromyces apiculatus DSM 436.</title>
        <authorList>
            <person name="Sharma G."/>
            <person name="Khatri I."/>
            <person name="Kaur C."/>
            <person name="Mayilraj S."/>
            <person name="Subramanian S."/>
        </authorList>
    </citation>
    <scope>NUCLEOTIDE SEQUENCE [LARGE SCALE GENOMIC DNA]</scope>
    <source>
        <strain evidence="1 2">DSM 436</strain>
    </source>
</reference>
<dbReference type="Proteomes" id="UP000019678">
    <property type="component" value="Unassembled WGS sequence"/>
</dbReference>
<gene>
    <name evidence="1" type="ORF">CAP_6259</name>
</gene>
<comment type="caution">
    <text evidence="1">The sequence shown here is derived from an EMBL/GenBank/DDBJ whole genome shotgun (WGS) entry which is preliminary data.</text>
</comment>
<dbReference type="STRING" id="1192034.CAP_6259"/>
<keyword evidence="2" id="KW-1185">Reference proteome</keyword>
<dbReference type="EMBL" id="ASRX01000052">
    <property type="protein sequence ID" value="EYF02997.1"/>
    <property type="molecule type" value="Genomic_DNA"/>
</dbReference>
<protein>
    <recommendedName>
        <fullName evidence="3">HNH domain-containing protein</fullName>
    </recommendedName>
</protein>
<dbReference type="OrthoDB" id="5422822at2"/>
<dbReference type="eggNOG" id="COG1403">
    <property type="taxonomic scope" value="Bacteria"/>
</dbReference>
<name>A0A017T1Z2_9BACT</name>
<evidence type="ECO:0000313" key="2">
    <source>
        <dbReference type="Proteomes" id="UP000019678"/>
    </source>
</evidence>
<proteinExistence type="predicted"/>
<evidence type="ECO:0000313" key="1">
    <source>
        <dbReference type="EMBL" id="EYF02997.1"/>
    </source>
</evidence>
<dbReference type="Gene3D" id="1.10.30.50">
    <property type="match status" value="1"/>
</dbReference>
<evidence type="ECO:0008006" key="3">
    <source>
        <dbReference type="Google" id="ProtNLM"/>
    </source>
</evidence>
<accession>A0A017T1Z2</accession>
<dbReference type="AlphaFoldDB" id="A0A017T1Z2"/>
<organism evidence="1 2">
    <name type="scientific">Chondromyces apiculatus DSM 436</name>
    <dbReference type="NCBI Taxonomy" id="1192034"/>
    <lineage>
        <taxon>Bacteria</taxon>
        <taxon>Pseudomonadati</taxon>
        <taxon>Myxococcota</taxon>
        <taxon>Polyangia</taxon>
        <taxon>Polyangiales</taxon>
        <taxon>Polyangiaceae</taxon>
        <taxon>Chondromyces</taxon>
    </lineage>
</organism>